<dbReference type="Pfam" id="PF00139">
    <property type="entry name" value="Lectin_legB"/>
    <property type="match status" value="1"/>
</dbReference>
<dbReference type="PANTHER" id="PTHR32401">
    <property type="entry name" value="CONCANAVALIN A-LIKE LECTIN FAMILY PROTEIN"/>
    <property type="match status" value="1"/>
</dbReference>
<organism evidence="11 12">
    <name type="scientific">Rhododendron simsii</name>
    <name type="common">Sims's rhododendron</name>
    <dbReference type="NCBI Taxonomy" id="118357"/>
    <lineage>
        <taxon>Eukaryota</taxon>
        <taxon>Viridiplantae</taxon>
        <taxon>Streptophyta</taxon>
        <taxon>Embryophyta</taxon>
        <taxon>Tracheophyta</taxon>
        <taxon>Spermatophyta</taxon>
        <taxon>Magnoliopsida</taxon>
        <taxon>eudicotyledons</taxon>
        <taxon>Gunneridae</taxon>
        <taxon>Pentapetalae</taxon>
        <taxon>asterids</taxon>
        <taxon>Ericales</taxon>
        <taxon>Ericaceae</taxon>
        <taxon>Ericoideae</taxon>
        <taxon>Rhodoreae</taxon>
        <taxon>Rhododendron</taxon>
    </lineage>
</organism>
<evidence type="ECO:0000256" key="5">
    <source>
        <dbReference type="ARBA" id="ARBA00022701"/>
    </source>
</evidence>
<comment type="subcellular location">
    <subcellularLocation>
        <location evidence="1">Cytoplasm</location>
        <location evidence="1">Cytoskeleton</location>
    </subcellularLocation>
</comment>
<sequence length="367" mass="41067">METSPRTKSAHKLVKSQSAVQSGNAAARGGVRYSPPHQAIKSPSWSRDEAKERHVEKSKVSQKTPVKENTKSQDFKLHTQERAVKRAMFNYEMIEEEEVRMLRKEMIPRAQLMPFFDKPFFPQSAYLMAIAVKLRLIIAAVLLYFTAVASQNLTTFTATYGPFNYSYRDIFDLENSATIFHGALRLTPNLAYQKGLLRVPLDNLSGRVTLKQPFKLWEQGYNKTPDRVASFNSSFLFSVYPLGSNTTPGDGLAFFLAPHFSLTSNSSGQYLGLTNIDTDGSLQNRLVAIEFDNVKQAFDPDANHVGLNINSIISTSNTSLTPLGIELAPDGEARYYNVWVQYMAFASLSPPPLFFEIFAEGLPSTGY</sequence>
<dbReference type="EMBL" id="WJXA01000008">
    <property type="protein sequence ID" value="KAF7136250.1"/>
    <property type="molecule type" value="Genomic_DNA"/>
</dbReference>
<dbReference type="AlphaFoldDB" id="A0A834GPB7"/>
<evidence type="ECO:0000256" key="4">
    <source>
        <dbReference type="ARBA" id="ARBA00022490"/>
    </source>
</evidence>
<dbReference type="GO" id="GO:0005874">
    <property type="term" value="C:microtubule"/>
    <property type="evidence" value="ECO:0007669"/>
    <property type="project" value="UniProtKB-KW"/>
</dbReference>
<evidence type="ECO:0000313" key="11">
    <source>
        <dbReference type="EMBL" id="KAF7136250.1"/>
    </source>
</evidence>
<feature type="compositionally biased region" description="Basic and acidic residues" evidence="8">
    <location>
        <begin position="46"/>
        <end position="73"/>
    </location>
</feature>
<dbReference type="Proteomes" id="UP000626092">
    <property type="component" value="Unassembled WGS sequence"/>
</dbReference>
<evidence type="ECO:0000256" key="8">
    <source>
        <dbReference type="SAM" id="MobiDB-lite"/>
    </source>
</evidence>
<feature type="compositionally biased region" description="Polar residues" evidence="8">
    <location>
        <begin position="15"/>
        <end position="24"/>
    </location>
</feature>
<evidence type="ECO:0000256" key="1">
    <source>
        <dbReference type="ARBA" id="ARBA00004245"/>
    </source>
</evidence>
<dbReference type="InterPro" id="IPR013320">
    <property type="entry name" value="ConA-like_dom_sf"/>
</dbReference>
<feature type="domain" description="Legume lectin" evidence="9">
    <location>
        <begin position="161"/>
        <end position="344"/>
    </location>
</feature>
<dbReference type="SUPFAM" id="SSF49899">
    <property type="entry name" value="Concanavalin A-like lectins/glucanases"/>
    <property type="match status" value="1"/>
</dbReference>
<feature type="domain" description="TPX2 C-terminal" evidence="10">
    <location>
        <begin position="92"/>
        <end position="126"/>
    </location>
</feature>
<dbReference type="OrthoDB" id="1937095at2759"/>
<evidence type="ECO:0000259" key="10">
    <source>
        <dbReference type="Pfam" id="PF06886"/>
    </source>
</evidence>
<evidence type="ECO:0000259" key="9">
    <source>
        <dbReference type="Pfam" id="PF00139"/>
    </source>
</evidence>
<comment type="caution">
    <text evidence="11">The sequence shown here is derived from an EMBL/GenBank/DDBJ whole genome shotgun (WGS) entry which is preliminary data.</text>
</comment>
<dbReference type="Gene3D" id="2.60.120.200">
    <property type="match status" value="1"/>
</dbReference>
<dbReference type="PANTHER" id="PTHR32401:SF48">
    <property type="entry name" value="LEGUME LECTIN DOMAIN-CONTAINING PROTEIN"/>
    <property type="match status" value="1"/>
</dbReference>
<feature type="region of interest" description="Disordered" evidence="8">
    <location>
        <begin position="1"/>
        <end position="73"/>
    </location>
</feature>
<dbReference type="InterPro" id="IPR027329">
    <property type="entry name" value="TPX2_C"/>
</dbReference>
<evidence type="ECO:0000256" key="2">
    <source>
        <dbReference type="ARBA" id="ARBA00005885"/>
    </source>
</evidence>
<keyword evidence="4" id="KW-0963">Cytoplasm</keyword>
<evidence type="ECO:0000313" key="12">
    <source>
        <dbReference type="Proteomes" id="UP000626092"/>
    </source>
</evidence>
<keyword evidence="12" id="KW-1185">Reference proteome</keyword>
<name>A0A834GPB7_RHOSS</name>
<dbReference type="InterPro" id="IPR001220">
    <property type="entry name" value="Legume_lectin_dom"/>
</dbReference>
<keyword evidence="5" id="KW-0493">Microtubule</keyword>
<dbReference type="CDD" id="cd06899">
    <property type="entry name" value="lectin_legume_LecRK_Arcelin_ConA"/>
    <property type="match status" value="1"/>
</dbReference>
<gene>
    <name evidence="11" type="ORF">RHSIM_Rhsim08G0020600</name>
</gene>
<accession>A0A834GPB7</accession>
<dbReference type="GO" id="GO:0030246">
    <property type="term" value="F:carbohydrate binding"/>
    <property type="evidence" value="ECO:0007669"/>
    <property type="project" value="UniProtKB-KW"/>
</dbReference>
<reference evidence="11" key="1">
    <citation type="submission" date="2019-11" db="EMBL/GenBank/DDBJ databases">
        <authorList>
            <person name="Liu Y."/>
            <person name="Hou J."/>
            <person name="Li T.-Q."/>
            <person name="Guan C.-H."/>
            <person name="Wu X."/>
            <person name="Wu H.-Z."/>
            <person name="Ling F."/>
            <person name="Zhang R."/>
            <person name="Shi X.-G."/>
            <person name="Ren J.-P."/>
            <person name="Chen E.-F."/>
            <person name="Sun J.-M."/>
        </authorList>
    </citation>
    <scope>NUCLEOTIDE SEQUENCE</scope>
    <source>
        <strain evidence="11">Adult_tree_wgs_1</strain>
        <tissue evidence="11">Leaves</tissue>
    </source>
</reference>
<evidence type="ECO:0008006" key="13">
    <source>
        <dbReference type="Google" id="ProtNLM"/>
    </source>
</evidence>
<protein>
    <recommendedName>
        <fullName evidence="13">Legume lectin domain-containing protein</fullName>
    </recommendedName>
</protein>
<dbReference type="Pfam" id="PF06886">
    <property type="entry name" value="TPX2"/>
    <property type="match status" value="1"/>
</dbReference>
<keyword evidence="6" id="KW-0430">Lectin</keyword>
<comment type="similarity">
    <text evidence="2">Belongs to the TPX2 family.</text>
</comment>
<keyword evidence="7" id="KW-0206">Cytoskeleton</keyword>
<evidence type="ECO:0000256" key="7">
    <source>
        <dbReference type="ARBA" id="ARBA00023212"/>
    </source>
</evidence>
<evidence type="ECO:0000256" key="6">
    <source>
        <dbReference type="ARBA" id="ARBA00022734"/>
    </source>
</evidence>
<proteinExistence type="inferred from homology"/>
<dbReference type="InterPro" id="IPR050258">
    <property type="entry name" value="Leguminous_Lectin"/>
</dbReference>
<evidence type="ECO:0000256" key="3">
    <source>
        <dbReference type="ARBA" id="ARBA00007606"/>
    </source>
</evidence>
<comment type="similarity">
    <text evidence="3">Belongs to the leguminous lectin family.</text>
</comment>